<comment type="pathway">
    <text evidence="2 8">Cofactor biosynthesis; ubiquinone biosynthesis.</text>
</comment>
<evidence type="ECO:0000256" key="3">
    <source>
        <dbReference type="ARBA" id="ARBA00010766"/>
    </source>
</evidence>
<evidence type="ECO:0000313" key="12">
    <source>
        <dbReference type="Proteomes" id="UP000593566"/>
    </source>
</evidence>
<dbReference type="RefSeq" id="XP_037148078.1">
    <property type="nucleotide sequence ID" value="XM_037296897.1"/>
</dbReference>
<feature type="domain" description="Ubiquinone biosynthesis protein COQ9 HTH" evidence="10">
    <location>
        <begin position="58"/>
        <end position="81"/>
    </location>
</feature>
<name>A0A8H6F8H1_9LECA</name>
<dbReference type="InterPro" id="IPR012762">
    <property type="entry name" value="Ubiq_biosynth_COQ9"/>
</dbReference>
<comment type="subcellular location">
    <subcellularLocation>
        <location evidence="1 8">Mitochondrion</location>
    </subcellularLocation>
</comment>
<protein>
    <recommendedName>
        <fullName evidence="8">Ubiquinone biosynthesis protein</fullName>
    </recommendedName>
</protein>
<dbReference type="NCBIfam" id="TIGR02396">
    <property type="entry name" value="diverge_rpsU"/>
    <property type="match status" value="1"/>
</dbReference>
<evidence type="ECO:0000256" key="4">
    <source>
        <dbReference type="ARBA" id="ARBA00022688"/>
    </source>
</evidence>
<dbReference type="GO" id="GO:0006744">
    <property type="term" value="P:ubiquinone biosynthetic process"/>
    <property type="evidence" value="ECO:0007669"/>
    <property type="project" value="UniProtKB-UniRule"/>
</dbReference>
<feature type="domain" description="COQ9 C-terminal" evidence="9">
    <location>
        <begin position="161"/>
        <end position="230"/>
    </location>
</feature>
<keyword evidence="6 8" id="KW-0446">Lipid-binding</keyword>
<keyword evidence="12" id="KW-1185">Reference proteome</keyword>
<evidence type="ECO:0000256" key="6">
    <source>
        <dbReference type="ARBA" id="ARBA00023121"/>
    </source>
</evidence>
<reference evidence="11 12" key="1">
    <citation type="journal article" date="2020" name="Genomics">
        <title>Complete, high-quality genomes from long-read metagenomic sequencing of two wolf lichen thalli reveals enigmatic genome architecture.</title>
        <authorList>
            <person name="McKenzie S.K."/>
            <person name="Walston R.F."/>
            <person name="Allen J.L."/>
        </authorList>
    </citation>
    <scope>NUCLEOTIDE SEQUENCE [LARGE SCALE GENOMIC DNA]</scope>
    <source>
        <strain evidence="11">WasteWater1</strain>
    </source>
</reference>
<evidence type="ECO:0000259" key="10">
    <source>
        <dbReference type="Pfam" id="PF21392"/>
    </source>
</evidence>
<dbReference type="InterPro" id="IPR013718">
    <property type="entry name" value="COQ9_C"/>
</dbReference>
<dbReference type="UniPathway" id="UPA00232"/>
<dbReference type="PANTHER" id="PTHR21427:SF19">
    <property type="entry name" value="UBIQUINONE BIOSYNTHESIS PROTEIN COQ9, MITOCHONDRIAL"/>
    <property type="match status" value="1"/>
</dbReference>
<evidence type="ECO:0000256" key="2">
    <source>
        <dbReference type="ARBA" id="ARBA00004749"/>
    </source>
</evidence>
<keyword evidence="5" id="KW-0809">Transit peptide</keyword>
<organism evidence="11 12">
    <name type="scientific">Letharia lupina</name>
    <dbReference type="NCBI Taxonomy" id="560253"/>
    <lineage>
        <taxon>Eukaryota</taxon>
        <taxon>Fungi</taxon>
        <taxon>Dikarya</taxon>
        <taxon>Ascomycota</taxon>
        <taxon>Pezizomycotina</taxon>
        <taxon>Lecanoromycetes</taxon>
        <taxon>OSLEUM clade</taxon>
        <taxon>Lecanoromycetidae</taxon>
        <taxon>Lecanorales</taxon>
        <taxon>Lecanorineae</taxon>
        <taxon>Parmeliaceae</taxon>
        <taxon>Letharia</taxon>
    </lineage>
</organism>
<evidence type="ECO:0000256" key="5">
    <source>
        <dbReference type="ARBA" id="ARBA00022946"/>
    </source>
</evidence>
<comment type="function">
    <text evidence="8">Membrane-associated protein that warps the membrane surface to access and bind aromatic isoprenes with high specificity, including ubiquinone (CoQ) isoprene intermediates and presents them directly to Coq7, therefore facilitating the Coq7-mediated hydroxylase step. Participates in the biosynthesis of coenzyme Q, also named ubiquinone, an essential lipid-soluble electron transporter for aerobic cellular respiration.</text>
</comment>
<evidence type="ECO:0000256" key="7">
    <source>
        <dbReference type="ARBA" id="ARBA00023128"/>
    </source>
</evidence>
<dbReference type="Pfam" id="PF21392">
    <property type="entry name" value="COQ9_N"/>
    <property type="match status" value="1"/>
</dbReference>
<dbReference type="EMBL" id="JACCJB010000022">
    <property type="protein sequence ID" value="KAF6218643.1"/>
    <property type="molecule type" value="Genomic_DNA"/>
</dbReference>
<dbReference type="PANTHER" id="PTHR21427">
    <property type="entry name" value="UBIQUINONE BIOSYNTHESIS PROTEIN COQ9, MITOCHONDRIAL"/>
    <property type="match status" value="1"/>
</dbReference>
<proteinExistence type="inferred from homology"/>
<dbReference type="InterPro" id="IPR048674">
    <property type="entry name" value="COQ9_HTH"/>
</dbReference>
<dbReference type="Proteomes" id="UP000593566">
    <property type="component" value="Unassembled WGS sequence"/>
</dbReference>
<dbReference type="GO" id="GO:0008289">
    <property type="term" value="F:lipid binding"/>
    <property type="evidence" value="ECO:0007669"/>
    <property type="project" value="UniProtKB-UniRule"/>
</dbReference>
<evidence type="ECO:0000313" key="11">
    <source>
        <dbReference type="EMBL" id="KAF6218643.1"/>
    </source>
</evidence>
<evidence type="ECO:0000256" key="1">
    <source>
        <dbReference type="ARBA" id="ARBA00004173"/>
    </source>
</evidence>
<comment type="similarity">
    <text evidence="3 8">Belongs to the COQ9 family.</text>
</comment>
<dbReference type="Pfam" id="PF08511">
    <property type="entry name" value="COQ9"/>
    <property type="match status" value="1"/>
</dbReference>
<sequence length="260" mass="28412">MAAAVPLLHTRSYSLNLFGLISRIQELDRGLMNNDYHKATARRLEHEAPSPFSPTEDAILSAALAHVPTHGFTTTALTHGARDAGYLDISTNLFPTGAFSIVNFHLVTQRLALAKHASSLQPHADIATNIRSLALHRLHANKPIAHRWQEALALLSTARHIPTSLRELALLSDELLFLAGSTTVTSAWYTDRAALAAIYAGAELFMTQDRSKGFAETEEFLTRRLEEGEKVRGGLDMVGKWVGMQAGGLVDGLRSKGVWI</sequence>
<accession>A0A8H6F8H1</accession>
<comment type="caution">
    <text evidence="11">The sequence shown here is derived from an EMBL/GenBank/DDBJ whole genome shotgun (WGS) entry which is preliminary data.</text>
</comment>
<dbReference type="Gene3D" id="1.10.357.10">
    <property type="entry name" value="Tetracycline Repressor, domain 2"/>
    <property type="match status" value="1"/>
</dbReference>
<dbReference type="GO" id="GO:0005743">
    <property type="term" value="C:mitochondrial inner membrane"/>
    <property type="evidence" value="ECO:0007669"/>
    <property type="project" value="TreeGrafter"/>
</dbReference>
<dbReference type="AlphaFoldDB" id="A0A8H6F8H1"/>
<gene>
    <name evidence="11" type="ORF">HO133_005994</name>
</gene>
<keyword evidence="4 8" id="KW-0831">Ubiquinone biosynthesis</keyword>
<keyword evidence="7 8" id="KW-0496">Mitochondrion</keyword>
<dbReference type="GeneID" id="59334399"/>
<evidence type="ECO:0000259" key="9">
    <source>
        <dbReference type="Pfam" id="PF08511"/>
    </source>
</evidence>
<evidence type="ECO:0000256" key="8">
    <source>
        <dbReference type="RuleBase" id="RU366063"/>
    </source>
</evidence>